<dbReference type="Proteomes" id="UP001595916">
    <property type="component" value="Unassembled WGS sequence"/>
</dbReference>
<sequence>MRPLIGMIPFCEEVGDKGEDEEKLVKETLMKYAQELHRLGVLPVIFFEDIDRNDIRTMDAILLYGRWKGRGEGFGELKEREKYRLIFSETNSPLLCVGQGCSVLNHLCDGRVSQGMQAHTPKIPGAVLPEQDIRVYEGTKLFECIGKSSMMQEVKVDARTRKIGENLRVSAMSGNGDIVGVEGVEERFILGIEWDLIDETKEEKLLSDENYLILSVFIQMTMKYSS</sequence>
<reference evidence="2" key="1">
    <citation type="journal article" date="2019" name="Int. J. Syst. Evol. Microbiol.">
        <title>The Global Catalogue of Microorganisms (GCM) 10K type strain sequencing project: providing services to taxonomists for standard genome sequencing and annotation.</title>
        <authorList>
            <consortium name="The Broad Institute Genomics Platform"/>
            <consortium name="The Broad Institute Genome Sequencing Center for Infectious Disease"/>
            <person name="Wu L."/>
            <person name="Ma J."/>
        </authorList>
    </citation>
    <scope>NUCLEOTIDE SEQUENCE [LARGE SCALE GENOMIC DNA]</scope>
    <source>
        <strain evidence="2">CCUG 46385</strain>
    </source>
</reference>
<evidence type="ECO:0000313" key="2">
    <source>
        <dbReference type="Proteomes" id="UP001595916"/>
    </source>
</evidence>
<dbReference type="Pfam" id="PF07722">
    <property type="entry name" value="Peptidase_C26"/>
    <property type="match status" value="1"/>
</dbReference>
<dbReference type="RefSeq" id="WP_379788565.1">
    <property type="nucleotide sequence ID" value="NZ_JBHSHL010000031.1"/>
</dbReference>
<name>A0ABV9QKV7_9FIRM</name>
<gene>
    <name evidence="1" type="ORF">ACFO4R_08015</name>
</gene>
<keyword evidence="1" id="KW-0378">Hydrolase</keyword>
<comment type="caution">
    <text evidence="1">The sequence shown here is derived from an EMBL/GenBank/DDBJ whole genome shotgun (WGS) entry which is preliminary data.</text>
</comment>
<organism evidence="1 2">
    <name type="scientific">Filifactor villosus</name>
    <dbReference type="NCBI Taxonomy" id="29374"/>
    <lineage>
        <taxon>Bacteria</taxon>
        <taxon>Bacillati</taxon>
        <taxon>Bacillota</taxon>
        <taxon>Clostridia</taxon>
        <taxon>Peptostreptococcales</taxon>
        <taxon>Filifactoraceae</taxon>
        <taxon>Filifactor</taxon>
    </lineage>
</organism>
<proteinExistence type="predicted"/>
<dbReference type="SUPFAM" id="SSF52317">
    <property type="entry name" value="Class I glutamine amidotransferase-like"/>
    <property type="match status" value="1"/>
</dbReference>
<keyword evidence="2" id="KW-1185">Reference proteome</keyword>
<dbReference type="InterPro" id="IPR011697">
    <property type="entry name" value="Peptidase_C26"/>
</dbReference>
<dbReference type="InterPro" id="IPR029062">
    <property type="entry name" value="Class_I_gatase-like"/>
</dbReference>
<dbReference type="EMBL" id="JBHSHL010000031">
    <property type="protein sequence ID" value="MFC4805025.1"/>
    <property type="molecule type" value="Genomic_DNA"/>
</dbReference>
<evidence type="ECO:0000313" key="1">
    <source>
        <dbReference type="EMBL" id="MFC4805025.1"/>
    </source>
</evidence>
<protein>
    <submittedName>
        <fullName evidence="1">Gamma-glutamyl-gamma-aminobutyrate hydrolase family protein</fullName>
    </submittedName>
</protein>
<dbReference type="Gene3D" id="3.40.50.880">
    <property type="match status" value="1"/>
</dbReference>
<accession>A0ABV9QKV7</accession>
<dbReference type="GO" id="GO:0016787">
    <property type="term" value="F:hydrolase activity"/>
    <property type="evidence" value="ECO:0007669"/>
    <property type="project" value="UniProtKB-KW"/>
</dbReference>